<evidence type="ECO:0000256" key="1">
    <source>
        <dbReference type="ARBA" id="ARBA00004429"/>
    </source>
</evidence>
<feature type="transmembrane region" description="Helical" evidence="11">
    <location>
        <begin position="155"/>
        <end position="175"/>
    </location>
</feature>
<dbReference type="PROSITE" id="PS50929">
    <property type="entry name" value="ABC_TM1F"/>
    <property type="match status" value="1"/>
</dbReference>
<sequence>MNPDRSLVGAITRQHLPKVGGAVVLGLLAAVAGLAQPAMIGELIAAVSTNVPLLVPILIVVGLFVADAALTTAQAYLMGRTGERIVYDTRTALIERVLHADVRAFSRWRHGDIQARIVTDTSLLKIALAQSTASIIVDSFMVLGSVVLMFVIDPLLLGVTVACMAVASLVALVLARKLRKAAVRNRTIVGDLGADLHRAIGALNTVKACRAERLEGNRIGGLAVSARRSGVRVSALSAMLSPTMGIGLQASLAAVIITGMGRVATGSLGPAELTSFIMYLFYLVSPLVMLFMSIGQLQQGRAAIGRINELADIDEEPSVVLPRTPATTSERESTEFTESTEFIESTEDSVEPEAFVGNGAGVTFDRVRFAYGPDEPTLRGVSFTVPARGLTAIVGPSGSGKTTLLQLLMRLYPVSDGRILLDGENIASIPVHRLRGRVGYVQQESATLRGTIGDNLVYGEQYANADEIDRALRLAGLDEVVRSLPRGMHTEIGENGAGLSGGQRQRLAIARMLIRRPAVLLLDEATSNLDSDSELALRTTLRSIASECTVISVAHRMSTVVDADRIVVMEAGAVGAVGTHHELLRTSELYQRLNAIQFQGEQAAHGLPV</sequence>
<dbReference type="GO" id="GO:0015421">
    <property type="term" value="F:ABC-type oligopeptide transporter activity"/>
    <property type="evidence" value="ECO:0007669"/>
    <property type="project" value="TreeGrafter"/>
</dbReference>
<protein>
    <submittedName>
        <fullName evidence="14">ABC transporter ATP-binding protein</fullName>
    </submittedName>
</protein>
<feature type="transmembrane region" description="Helical" evidence="11">
    <location>
        <begin position="126"/>
        <end position="149"/>
    </location>
</feature>
<feature type="domain" description="ABC transmembrane type-1" evidence="13">
    <location>
        <begin position="21"/>
        <end position="299"/>
    </location>
</feature>
<feature type="transmembrane region" description="Helical" evidence="11">
    <location>
        <begin position="235"/>
        <end position="257"/>
    </location>
</feature>
<dbReference type="InterPro" id="IPR003593">
    <property type="entry name" value="AAA+_ATPase"/>
</dbReference>
<evidence type="ECO:0000313" key="14">
    <source>
        <dbReference type="EMBL" id="OQO91988.1"/>
    </source>
</evidence>
<feature type="transmembrane region" description="Helical" evidence="11">
    <location>
        <begin position="53"/>
        <end position="77"/>
    </location>
</feature>
<evidence type="ECO:0000256" key="11">
    <source>
        <dbReference type="SAM" id="Phobius"/>
    </source>
</evidence>
<organism evidence="14 15">
    <name type="scientific">Saccharomonospora piscinae</name>
    <dbReference type="NCBI Taxonomy" id="687388"/>
    <lineage>
        <taxon>Bacteria</taxon>
        <taxon>Bacillati</taxon>
        <taxon>Actinomycetota</taxon>
        <taxon>Actinomycetes</taxon>
        <taxon>Pseudonocardiales</taxon>
        <taxon>Pseudonocardiaceae</taxon>
        <taxon>Saccharomonospora</taxon>
    </lineage>
</organism>
<dbReference type="RefSeq" id="WP_081191123.1">
    <property type="nucleotide sequence ID" value="NZ_MWIH01000005.1"/>
</dbReference>
<name>A0A1V9A4L8_SACPI</name>
<dbReference type="PANTHER" id="PTHR43394">
    <property type="entry name" value="ATP-DEPENDENT PERMEASE MDL1, MITOCHONDRIAL"/>
    <property type="match status" value="1"/>
</dbReference>
<keyword evidence="5 11" id="KW-0812">Transmembrane</keyword>
<dbReference type="GO" id="GO:0005524">
    <property type="term" value="F:ATP binding"/>
    <property type="evidence" value="ECO:0007669"/>
    <property type="project" value="UniProtKB-KW"/>
</dbReference>
<dbReference type="STRING" id="1962155.B1813_06810"/>
<dbReference type="PROSITE" id="PS00211">
    <property type="entry name" value="ABC_TRANSPORTER_1"/>
    <property type="match status" value="1"/>
</dbReference>
<dbReference type="Gene3D" id="3.40.50.300">
    <property type="entry name" value="P-loop containing nucleotide triphosphate hydrolases"/>
    <property type="match status" value="1"/>
</dbReference>
<keyword evidence="9 11" id="KW-0472">Membrane</keyword>
<gene>
    <name evidence="14" type="ORF">B1813_06810</name>
</gene>
<keyword evidence="8 11" id="KW-1133">Transmembrane helix</keyword>
<dbReference type="CDD" id="cd18551">
    <property type="entry name" value="ABC_6TM_LmrA_like"/>
    <property type="match status" value="1"/>
</dbReference>
<feature type="transmembrane region" description="Helical" evidence="11">
    <location>
        <begin position="21"/>
        <end position="47"/>
    </location>
</feature>
<dbReference type="FunFam" id="3.40.50.300:FF:000221">
    <property type="entry name" value="Multidrug ABC transporter ATP-binding protein"/>
    <property type="match status" value="1"/>
</dbReference>
<dbReference type="Pfam" id="PF00664">
    <property type="entry name" value="ABC_membrane"/>
    <property type="match status" value="1"/>
</dbReference>
<dbReference type="InterPro" id="IPR027417">
    <property type="entry name" value="P-loop_NTPase"/>
</dbReference>
<evidence type="ECO:0000313" key="15">
    <source>
        <dbReference type="Proteomes" id="UP000192591"/>
    </source>
</evidence>
<keyword evidence="6" id="KW-0547">Nucleotide-binding</keyword>
<evidence type="ECO:0000259" key="13">
    <source>
        <dbReference type="PROSITE" id="PS50929"/>
    </source>
</evidence>
<evidence type="ECO:0000256" key="5">
    <source>
        <dbReference type="ARBA" id="ARBA00022692"/>
    </source>
</evidence>
<proteinExistence type="inferred from homology"/>
<dbReference type="PANTHER" id="PTHR43394:SF1">
    <property type="entry name" value="ATP-BINDING CASSETTE SUB-FAMILY B MEMBER 10, MITOCHONDRIAL"/>
    <property type="match status" value="1"/>
</dbReference>
<dbReference type="InterPro" id="IPR036640">
    <property type="entry name" value="ABC1_TM_sf"/>
</dbReference>
<dbReference type="SUPFAM" id="SSF52540">
    <property type="entry name" value="P-loop containing nucleoside triphosphate hydrolases"/>
    <property type="match status" value="1"/>
</dbReference>
<dbReference type="GO" id="GO:0016887">
    <property type="term" value="F:ATP hydrolysis activity"/>
    <property type="evidence" value="ECO:0007669"/>
    <property type="project" value="InterPro"/>
</dbReference>
<evidence type="ECO:0000256" key="8">
    <source>
        <dbReference type="ARBA" id="ARBA00022989"/>
    </source>
</evidence>
<dbReference type="Gene3D" id="1.20.1560.10">
    <property type="entry name" value="ABC transporter type 1, transmembrane domain"/>
    <property type="match status" value="1"/>
</dbReference>
<keyword evidence="4" id="KW-0997">Cell inner membrane</keyword>
<dbReference type="EMBL" id="MWIH01000005">
    <property type="protein sequence ID" value="OQO91988.1"/>
    <property type="molecule type" value="Genomic_DNA"/>
</dbReference>
<comment type="caution">
    <text evidence="14">The sequence shown here is derived from an EMBL/GenBank/DDBJ whole genome shotgun (WGS) entry which is preliminary data.</text>
</comment>
<dbReference type="SMART" id="SM00382">
    <property type="entry name" value="AAA"/>
    <property type="match status" value="1"/>
</dbReference>
<evidence type="ECO:0000256" key="4">
    <source>
        <dbReference type="ARBA" id="ARBA00022519"/>
    </source>
</evidence>
<evidence type="ECO:0000259" key="12">
    <source>
        <dbReference type="PROSITE" id="PS50893"/>
    </source>
</evidence>
<dbReference type="InterPro" id="IPR003439">
    <property type="entry name" value="ABC_transporter-like_ATP-bd"/>
</dbReference>
<dbReference type="AlphaFoldDB" id="A0A1V9A4L8"/>
<dbReference type="InterPro" id="IPR039421">
    <property type="entry name" value="Type_1_exporter"/>
</dbReference>
<dbReference type="InterPro" id="IPR011527">
    <property type="entry name" value="ABC1_TM_dom"/>
</dbReference>
<dbReference type="Proteomes" id="UP000192591">
    <property type="component" value="Unassembled WGS sequence"/>
</dbReference>
<reference evidence="14 15" key="1">
    <citation type="submission" date="2017-02" db="EMBL/GenBank/DDBJ databases">
        <title>Draft genome of Saccharomonospora sp. 154.</title>
        <authorList>
            <person name="Alonso-Carmona G.S."/>
            <person name="De La Haba R."/>
            <person name="Vera-Gargallo B."/>
            <person name="Sandoval-Trujillo A.H."/>
            <person name="Ramirez-Duran N."/>
            <person name="Ventosa A."/>
        </authorList>
    </citation>
    <scope>NUCLEOTIDE SEQUENCE [LARGE SCALE GENOMIC DNA]</scope>
    <source>
        <strain evidence="14 15">LRS4.154</strain>
    </source>
</reference>
<keyword evidence="3" id="KW-1003">Cell membrane</keyword>
<keyword evidence="2" id="KW-0813">Transport</keyword>
<feature type="transmembrane region" description="Helical" evidence="11">
    <location>
        <begin position="277"/>
        <end position="297"/>
    </location>
</feature>
<keyword evidence="7 14" id="KW-0067">ATP-binding</keyword>
<dbReference type="Pfam" id="PF00005">
    <property type="entry name" value="ABC_tran"/>
    <property type="match status" value="1"/>
</dbReference>
<comment type="subcellular location">
    <subcellularLocation>
        <location evidence="1">Cell inner membrane</location>
        <topology evidence="1">Multi-pass membrane protein</topology>
    </subcellularLocation>
</comment>
<keyword evidence="15" id="KW-1185">Reference proteome</keyword>
<dbReference type="PROSITE" id="PS50893">
    <property type="entry name" value="ABC_TRANSPORTER_2"/>
    <property type="match status" value="1"/>
</dbReference>
<evidence type="ECO:0000256" key="10">
    <source>
        <dbReference type="ARBA" id="ARBA00023455"/>
    </source>
</evidence>
<dbReference type="GO" id="GO:0005886">
    <property type="term" value="C:plasma membrane"/>
    <property type="evidence" value="ECO:0007669"/>
    <property type="project" value="UniProtKB-SubCell"/>
</dbReference>
<evidence type="ECO:0000256" key="6">
    <source>
        <dbReference type="ARBA" id="ARBA00022741"/>
    </source>
</evidence>
<evidence type="ECO:0000256" key="2">
    <source>
        <dbReference type="ARBA" id="ARBA00022448"/>
    </source>
</evidence>
<evidence type="ECO:0000256" key="7">
    <source>
        <dbReference type="ARBA" id="ARBA00022840"/>
    </source>
</evidence>
<dbReference type="SUPFAM" id="SSF90123">
    <property type="entry name" value="ABC transporter transmembrane region"/>
    <property type="match status" value="1"/>
</dbReference>
<dbReference type="InterPro" id="IPR017871">
    <property type="entry name" value="ABC_transporter-like_CS"/>
</dbReference>
<comment type="similarity">
    <text evidence="10">Belongs to the ABC transporter superfamily. Siderophore-Fe(3+) uptake transporter (SIUT) (TC 3.A.1.21) family.</text>
</comment>
<accession>A0A1V9A4L8</accession>
<evidence type="ECO:0000256" key="9">
    <source>
        <dbReference type="ARBA" id="ARBA00023136"/>
    </source>
</evidence>
<evidence type="ECO:0000256" key="3">
    <source>
        <dbReference type="ARBA" id="ARBA00022475"/>
    </source>
</evidence>
<feature type="domain" description="ABC transporter" evidence="12">
    <location>
        <begin position="362"/>
        <end position="596"/>
    </location>
</feature>